<sequence length="90" mass="10066">MFQLFRAFCYLAGLLAATSLLSGASVAFTQAYAAPKNLSVLLISTIVIGSIVRMIHLFLKFYFEERFKIIKAPDGTYLWANRLFGGVLLR</sequence>
<dbReference type="RefSeq" id="WP_252961759.1">
    <property type="nucleotide sequence ID" value="NZ_CAMIPH010000010.1"/>
</dbReference>
<reference evidence="3" key="1">
    <citation type="journal article" date="2022" name="BMC Genomics">
        <title>Genome sequence of the entomopathogenic Serratia entomophila isolate 626 and characterisation of the species specific itaconate degradation pathway.</title>
        <authorList>
            <person name="Vaughan A.L."/>
            <person name="Altermann E."/>
            <person name="Glare T.R."/>
            <person name="Hurst M.R.H."/>
        </authorList>
    </citation>
    <scope>NUCLEOTIDE SEQUENCE</scope>
    <source>
        <strain evidence="3">626</strain>
    </source>
</reference>
<name>A0ABY5CYC2_9GAMM</name>
<feature type="chain" id="PRO_5047036790" evidence="2">
    <location>
        <begin position="34"/>
        <end position="90"/>
    </location>
</feature>
<dbReference type="Proteomes" id="UP001056873">
    <property type="component" value="Chromosome"/>
</dbReference>
<evidence type="ECO:0000256" key="1">
    <source>
        <dbReference type="SAM" id="Phobius"/>
    </source>
</evidence>
<evidence type="ECO:0000313" key="3">
    <source>
        <dbReference type="EMBL" id="USV02730.1"/>
    </source>
</evidence>
<evidence type="ECO:0000313" key="4">
    <source>
        <dbReference type="Proteomes" id="UP001056873"/>
    </source>
</evidence>
<evidence type="ECO:0000256" key="2">
    <source>
        <dbReference type="SAM" id="SignalP"/>
    </source>
</evidence>
<feature type="transmembrane region" description="Helical" evidence="1">
    <location>
        <begin position="39"/>
        <end position="59"/>
    </location>
</feature>
<keyword evidence="4" id="KW-1185">Reference proteome</keyword>
<proteinExistence type="predicted"/>
<gene>
    <name evidence="3" type="ORF">KFQ06_09590</name>
</gene>
<keyword evidence="1" id="KW-1133">Transmembrane helix</keyword>
<feature type="signal peptide" evidence="2">
    <location>
        <begin position="1"/>
        <end position="33"/>
    </location>
</feature>
<keyword evidence="1" id="KW-0812">Transmembrane</keyword>
<organism evidence="3 4">
    <name type="scientific">Serratia entomophila</name>
    <dbReference type="NCBI Taxonomy" id="42906"/>
    <lineage>
        <taxon>Bacteria</taxon>
        <taxon>Pseudomonadati</taxon>
        <taxon>Pseudomonadota</taxon>
        <taxon>Gammaproteobacteria</taxon>
        <taxon>Enterobacterales</taxon>
        <taxon>Yersiniaceae</taxon>
        <taxon>Serratia</taxon>
    </lineage>
</organism>
<protein>
    <submittedName>
        <fullName evidence="3">Uncharacterized protein</fullName>
    </submittedName>
</protein>
<dbReference type="EMBL" id="CP074347">
    <property type="protein sequence ID" value="USV02730.1"/>
    <property type="molecule type" value="Genomic_DNA"/>
</dbReference>
<keyword evidence="1" id="KW-0472">Membrane</keyword>
<accession>A0ABY5CYC2</accession>
<keyword evidence="2" id="KW-0732">Signal</keyword>